<feature type="compositionally biased region" description="Low complexity" evidence="1">
    <location>
        <begin position="10"/>
        <end position="19"/>
    </location>
</feature>
<dbReference type="EMBL" id="FOAZ01000014">
    <property type="protein sequence ID" value="SEL85967.1"/>
    <property type="molecule type" value="Genomic_DNA"/>
</dbReference>
<evidence type="ECO:0000256" key="1">
    <source>
        <dbReference type="SAM" id="MobiDB-lite"/>
    </source>
</evidence>
<gene>
    <name evidence="3" type="ORF">SAMN05414137_11485</name>
</gene>
<dbReference type="InterPro" id="IPR012551">
    <property type="entry name" value="DUF1707_SHOCT-like"/>
</dbReference>
<keyword evidence="4" id="KW-1185">Reference proteome</keyword>
<organism evidence="3 4">
    <name type="scientific">Streptacidiphilus jiangxiensis</name>
    <dbReference type="NCBI Taxonomy" id="235985"/>
    <lineage>
        <taxon>Bacteria</taxon>
        <taxon>Bacillati</taxon>
        <taxon>Actinomycetota</taxon>
        <taxon>Actinomycetes</taxon>
        <taxon>Kitasatosporales</taxon>
        <taxon>Streptomycetaceae</taxon>
        <taxon>Streptacidiphilus</taxon>
    </lineage>
</organism>
<proteinExistence type="predicted"/>
<dbReference type="RefSeq" id="WP_042455135.1">
    <property type="nucleotide sequence ID" value="NZ_BBPN01000036.1"/>
</dbReference>
<evidence type="ECO:0000313" key="4">
    <source>
        <dbReference type="Proteomes" id="UP000183015"/>
    </source>
</evidence>
<feature type="domain" description="DUF1707" evidence="2">
    <location>
        <begin position="17"/>
        <end position="68"/>
    </location>
</feature>
<dbReference type="AlphaFoldDB" id="A0A1H7TQ30"/>
<reference evidence="4" key="1">
    <citation type="submission" date="2016-10" db="EMBL/GenBank/DDBJ databases">
        <authorList>
            <person name="Varghese N."/>
        </authorList>
    </citation>
    <scope>NUCLEOTIDE SEQUENCE [LARGE SCALE GENOMIC DNA]</scope>
    <source>
        <strain evidence="4">DSM 45096 / BCRC 16803 / CGMCC 4.1857 / CIP 109030 / JCM 12277 / KCTC 19219 / NBRC 100920 / 33214</strain>
    </source>
</reference>
<dbReference type="PANTHER" id="PTHR40763">
    <property type="entry name" value="MEMBRANE PROTEIN-RELATED"/>
    <property type="match status" value="1"/>
</dbReference>
<dbReference type="Pfam" id="PF08044">
    <property type="entry name" value="DUF1707"/>
    <property type="match status" value="1"/>
</dbReference>
<dbReference type="Proteomes" id="UP000183015">
    <property type="component" value="Unassembled WGS sequence"/>
</dbReference>
<protein>
    <recommendedName>
        <fullName evidence="2">DUF1707 domain-containing protein</fullName>
    </recommendedName>
</protein>
<sequence length="204" mass="22069">MNEPAPRPAPAAEGPALRAGDADRDRVAAVLADALATGHLDPDEHAERLEATYAARTLAQLHPLTADLAVSATELQPVAPPSTMPVTALFSKVRRGGQWPVPPASVARARWGKLVIDLRHAVFTRREVVIEADAFFGLVELVLPAHVRVYDEGGALFGKRALPSAALDETQADGPVLRVTGRAVFGQVRIRRAGDARYPWREWR</sequence>
<evidence type="ECO:0000259" key="2">
    <source>
        <dbReference type="Pfam" id="PF08044"/>
    </source>
</evidence>
<accession>A0A1H7TQ30</accession>
<dbReference type="eggNOG" id="COG4758">
    <property type="taxonomic scope" value="Bacteria"/>
</dbReference>
<feature type="region of interest" description="Disordered" evidence="1">
    <location>
        <begin position="1"/>
        <end position="21"/>
    </location>
</feature>
<dbReference type="PANTHER" id="PTHR40763:SF4">
    <property type="entry name" value="DUF1707 DOMAIN-CONTAINING PROTEIN"/>
    <property type="match status" value="1"/>
</dbReference>
<dbReference type="STRING" id="235985.SAMN05414137_11485"/>
<evidence type="ECO:0000313" key="3">
    <source>
        <dbReference type="EMBL" id="SEL85967.1"/>
    </source>
</evidence>
<name>A0A1H7TQ30_STRJI</name>